<dbReference type="AlphaFoldDB" id="A0A9X4RXB3"/>
<evidence type="ECO:0000256" key="1">
    <source>
        <dbReference type="SAM" id="Coils"/>
    </source>
</evidence>
<proteinExistence type="predicted"/>
<name>A0A9X4RXB3_9FLAO</name>
<keyword evidence="3" id="KW-1185">Reference proteome</keyword>
<keyword evidence="1" id="KW-0175">Coiled coil</keyword>
<dbReference type="PROSITE" id="PS51257">
    <property type="entry name" value="PROKAR_LIPOPROTEIN"/>
    <property type="match status" value="1"/>
</dbReference>
<evidence type="ECO:0000313" key="3">
    <source>
        <dbReference type="Proteomes" id="UP001152599"/>
    </source>
</evidence>
<gene>
    <name evidence="2" type="ORF">NMK71_06530</name>
</gene>
<comment type="caution">
    <text evidence="2">The sequence shown here is derived from an EMBL/GenBank/DDBJ whole genome shotgun (WGS) entry which is preliminary data.</text>
</comment>
<protein>
    <recommendedName>
        <fullName evidence="4">Lipoprotein</fullName>
    </recommendedName>
</protein>
<accession>A0A9X4RXB3</accession>
<dbReference type="Proteomes" id="UP001152599">
    <property type="component" value="Unassembled WGS sequence"/>
</dbReference>
<reference evidence="2" key="1">
    <citation type="submission" date="2022-07" db="EMBL/GenBank/DDBJ databases">
        <title>Description and genome-wide analysis of Profundicola chukchiensis gen. nov., sp. nov., marine bacteria isolated from bottom sediments of the Chukchi Sea.</title>
        <authorList>
            <person name="Romanenko L."/>
            <person name="Otstavnykh N."/>
            <person name="Kurilenko V."/>
            <person name="Eremeev V."/>
            <person name="Velansky P."/>
            <person name="Mikhailov V."/>
            <person name="Isaeva M."/>
        </authorList>
    </citation>
    <scope>NUCLEOTIDE SEQUENCE</scope>
    <source>
        <strain evidence="2">KMM 9713</strain>
    </source>
</reference>
<dbReference type="EMBL" id="JANCMU010000003">
    <property type="protein sequence ID" value="MDG4946064.1"/>
    <property type="molecule type" value="Genomic_DNA"/>
</dbReference>
<organism evidence="2 3">
    <name type="scientific">Profundicola chukchiensis</name>
    <dbReference type="NCBI Taxonomy" id="2961959"/>
    <lineage>
        <taxon>Bacteria</taxon>
        <taxon>Pseudomonadati</taxon>
        <taxon>Bacteroidota</taxon>
        <taxon>Flavobacteriia</taxon>
        <taxon>Flavobacteriales</taxon>
        <taxon>Weeksellaceae</taxon>
        <taxon>Profundicola</taxon>
    </lineage>
</organism>
<sequence length="133" mass="15551">MIRIKYFVFLLTMIGMLACNSKKESAVSDEKPVEVVESSASEVPNFSNPEFQKYVDDFDEYVDEGIAKYENNEFSTDEGKQTLAKYQKNINKYIHKLEIEKEKKDEKEQMMLTEYLEAKKQEIEEKAKVLLGE</sequence>
<evidence type="ECO:0008006" key="4">
    <source>
        <dbReference type="Google" id="ProtNLM"/>
    </source>
</evidence>
<feature type="coiled-coil region" evidence="1">
    <location>
        <begin position="83"/>
        <end position="110"/>
    </location>
</feature>
<dbReference type="RefSeq" id="WP_304420572.1">
    <property type="nucleotide sequence ID" value="NZ_JANCMU010000003.1"/>
</dbReference>
<evidence type="ECO:0000313" key="2">
    <source>
        <dbReference type="EMBL" id="MDG4946064.1"/>
    </source>
</evidence>